<organism evidence="2 3">
    <name type="scientific">Pararge aegeria aegeria</name>
    <dbReference type="NCBI Taxonomy" id="348720"/>
    <lineage>
        <taxon>Eukaryota</taxon>
        <taxon>Metazoa</taxon>
        <taxon>Ecdysozoa</taxon>
        <taxon>Arthropoda</taxon>
        <taxon>Hexapoda</taxon>
        <taxon>Insecta</taxon>
        <taxon>Pterygota</taxon>
        <taxon>Neoptera</taxon>
        <taxon>Endopterygota</taxon>
        <taxon>Lepidoptera</taxon>
        <taxon>Glossata</taxon>
        <taxon>Ditrysia</taxon>
        <taxon>Papilionoidea</taxon>
        <taxon>Nymphalidae</taxon>
        <taxon>Satyrinae</taxon>
        <taxon>Satyrini</taxon>
        <taxon>Parargina</taxon>
        <taxon>Pararge</taxon>
    </lineage>
</organism>
<dbReference type="AlphaFoldDB" id="A0A8S4RB92"/>
<accession>A0A8S4RB92</accession>
<protein>
    <submittedName>
        <fullName evidence="2">Jg6110 protein</fullName>
    </submittedName>
</protein>
<name>A0A8S4RB92_9NEOP</name>
<proteinExistence type="predicted"/>
<evidence type="ECO:0000313" key="2">
    <source>
        <dbReference type="EMBL" id="CAH2234433.1"/>
    </source>
</evidence>
<evidence type="ECO:0000256" key="1">
    <source>
        <dbReference type="SAM" id="MobiDB-lite"/>
    </source>
</evidence>
<comment type="caution">
    <text evidence="2">The sequence shown here is derived from an EMBL/GenBank/DDBJ whole genome shotgun (WGS) entry which is preliminary data.</text>
</comment>
<dbReference type="Proteomes" id="UP000838756">
    <property type="component" value="Unassembled WGS sequence"/>
</dbReference>
<reference evidence="2" key="1">
    <citation type="submission" date="2022-03" db="EMBL/GenBank/DDBJ databases">
        <authorList>
            <person name="Lindestad O."/>
        </authorList>
    </citation>
    <scope>NUCLEOTIDE SEQUENCE</scope>
</reference>
<dbReference type="EMBL" id="CAKXAJ010025060">
    <property type="protein sequence ID" value="CAH2234433.1"/>
    <property type="molecule type" value="Genomic_DNA"/>
</dbReference>
<evidence type="ECO:0000313" key="3">
    <source>
        <dbReference type="Proteomes" id="UP000838756"/>
    </source>
</evidence>
<gene>
    <name evidence="2" type="primary">jg6110</name>
    <name evidence="2" type="ORF">PAEG_LOCUS12259</name>
</gene>
<keyword evidence="3" id="KW-1185">Reference proteome</keyword>
<sequence>MSSESRRFSTFVTWTAERVASGRRAPPSYAIGQDPEPGGASGRVAARGGRARHVEGAPRLAPVGARRPLGALVGGRRGRGVVGGGAQAVAVRLVLHAHGRRQLQHAAQRVAHARLGARVRRRAVPHGQVVLLRTRHIVYVRACRDTTRETIHISYAPLYFGL</sequence>
<feature type="region of interest" description="Disordered" evidence="1">
    <location>
        <begin position="21"/>
        <end position="50"/>
    </location>
</feature>